<sequence>MYKYYLLPDAKKDLDKVSKREKINALDSIERLINGLWGGGTRVKKLHGFTRRKCIYEAREDSGKRLLFTLGKKEESTDTPLYIHNVCIEHDKVIRMAKKIIGDEYNEELYIQEQEEEEVTAIQLLEDEKKYPEQNYISAMIDDIGCFEITEEDVYRFMEQDDVTEEESIAFRLKLSEEQKKIINMPLPKLISGTAGSGKTTVLLYNLMMEPQKKKLYITSNKKLANESKNLFYRLIKGLENESQYKKNTEFRTFEDLLYDGLKKGVRKTMTKERFLREYEVYSRGLGASKEFEALKVWEEIRSVWKVDINRKSISQEDYLKLTKLEAPNFYGNRDKAFKIYKWYESLLEDNLYFDELDLIKEYLNGEKKSREEYEFVICDEVQDLTELHFKLVFLLTNGKPQNTIIAGDDHQIINHSGFRWEKLKQQYYNEFNIKPELYTLNKNYRCIGNIANLANQVNKLQEKFVEKKYKVQALDSLPYGNKPELLNINEEELIKELKDLGPLRAIIVKDLHKKKELKDSFLFKYNQAPLIFTIEEIKGLEFESVILWNLISSDKDSENKWKKVFRSTRWNANKQLKDFVKYNSSLIYVAITRAMRGCIIYENTDNYIFWNYPDIDKNIKKANFLNTGILGLDEKTTDEEWMLQGINLLNKKHYEAARECFERVKDDKLINERDRYIKIASAQELMDKNLYEQAAEIYQEIDDDENMVKCYDLAGCYEKVYNYYFSRRSKRDNYEKIKEYGIKRFDKQKEWEKSAIYCLQSGLYQEAIDRFEKVGNFKRIAEIYLGKLNNPMQAFKYLKRNGPVSNYYINLLFEKLYVVDLFNMMDIVSTNEEKLELLNLLESNFDNFK</sequence>
<evidence type="ECO:0000256" key="4">
    <source>
        <dbReference type="ARBA" id="ARBA00022840"/>
    </source>
</evidence>
<dbReference type="Proteomes" id="UP000662088">
    <property type="component" value="Unassembled WGS sequence"/>
</dbReference>
<dbReference type="GO" id="GO:0016787">
    <property type="term" value="F:hydrolase activity"/>
    <property type="evidence" value="ECO:0007669"/>
    <property type="project" value="UniProtKB-UniRule"/>
</dbReference>
<comment type="caution">
    <text evidence="7">The sequence shown here is derived from an EMBL/GenBank/DDBJ whole genome shotgun (WGS) entry which is preliminary data.</text>
</comment>
<evidence type="ECO:0000256" key="1">
    <source>
        <dbReference type="ARBA" id="ARBA00022741"/>
    </source>
</evidence>
<gene>
    <name evidence="7" type="ORF">H8R92_11885</name>
</gene>
<dbReference type="Gene3D" id="3.40.50.300">
    <property type="entry name" value="P-loop containing nucleotide triphosphate hydrolases"/>
    <property type="match status" value="2"/>
</dbReference>
<dbReference type="Pfam" id="PF00580">
    <property type="entry name" value="UvrD-helicase"/>
    <property type="match status" value="1"/>
</dbReference>
<dbReference type="AlphaFoldDB" id="A0A8I0DQ31"/>
<keyword evidence="1 5" id="KW-0547">Nucleotide-binding</keyword>
<keyword evidence="3 5" id="KW-0347">Helicase</keyword>
<dbReference type="PANTHER" id="PTHR21529:SF4">
    <property type="entry name" value="TPR AND ANKYRIN REPEAT-CONTAINING PROTEIN 1"/>
    <property type="match status" value="1"/>
</dbReference>
<dbReference type="RefSeq" id="WP_186835575.1">
    <property type="nucleotide sequence ID" value="NZ_JACOOQ010000023.1"/>
</dbReference>
<keyword evidence="4 5" id="KW-0067">ATP-binding</keyword>
<dbReference type="InterPro" id="IPR027417">
    <property type="entry name" value="P-loop_NTPase"/>
</dbReference>
<accession>A0A8I0DQ31</accession>
<name>A0A8I0DQ31_9CLOT</name>
<dbReference type="PANTHER" id="PTHR21529">
    <property type="entry name" value="MAMMARY TURMOR VIRUS RECEPTOR HOMOLOG 1, 2 MTVR1, 2"/>
    <property type="match status" value="1"/>
</dbReference>
<dbReference type="GO" id="GO:0004386">
    <property type="term" value="F:helicase activity"/>
    <property type="evidence" value="ECO:0007669"/>
    <property type="project" value="UniProtKB-UniRule"/>
</dbReference>
<dbReference type="EMBL" id="JACOOQ010000023">
    <property type="protein sequence ID" value="MBC5641097.1"/>
    <property type="molecule type" value="Genomic_DNA"/>
</dbReference>
<dbReference type="GO" id="GO:0005524">
    <property type="term" value="F:ATP binding"/>
    <property type="evidence" value="ECO:0007669"/>
    <property type="project" value="UniProtKB-UniRule"/>
</dbReference>
<reference evidence="7" key="1">
    <citation type="submission" date="2020-08" db="EMBL/GenBank/DDBJ databases">
        <title>Genome public.</title>
        <authorList>
            <person name="Liu C."/>
            <person name="Sun Q."/>
        </authorList>
    </citation>
    <scope>NUCLEOTIDE SEQUENCE</scope>
    <source>
        <strain evidence="7">NSJ-42</strain>
    </source>
</reference>
<keyword evidence="2 5" id="KW-0378">Hydrolase</keyword>
<evidence type="ECO:0000313" key="7">
    <source>
        <dbReference type="EMBL" id="MBC5641097.1"/>
    </source>
</evidence>
<evidence type="ECO:0000259" key="6">
    <source>
        <dbReference type="PROSITE" id="PS51198"/>
    </source>
</evidence>
<evidence type="ECO:0000313" key="8">
    <source>
        <dbReference type="Proteomes" id="UP000662088"/>
    </source>
</evidence>
<feature type="domain" description="UvrD-like helicase ATP-binding" evidence="6">
    <location>
        <begin position="172"/>
        <end position="448"/>
    </location>
</feature>
<proteinExistence type="predicted"/>
<keyword evidence="8" id="KW-1185">Reference proteome</keyword>
<evidence type="ECO:0000256" key="2">
    <source>
        <dbReference type="ARBA" id="ARBA00022801"/>
    </source>
</evidence>
<evidence type="ECO:0000256" key="3">
    <source>
        <dbReference type="ARBA" id="ARBA00022806"/>
    </source>
</evidence>
<dbReference type="InterPro" id="IPR014016">
    <property type="entry name" value="UvrD-like_ATP-bd"/>
</dbReference>
<dbReference type="PROSITE" id="PS51198">
    <property type="entry name" value="UVRD_HELICASE_ATP_BIND"/>
    <property type="match status" value="1"/>
</dbReference>
<organism evidence="7 8">
    <name type="scientific">Clostridium lentum</name>
    <dbReference type="NCBI Taxonomy" id="2763037"/>
    <lineage>
        <taxon>Bacteria</taxon>
        <taxon>Bacillati</taxon>
        <taxon>Bacillota</taxon>
        <taxon>Clostridia</taxon>
        <taxon>Eubacteriales</taxon>
        <taxon>Clostridiaceae</taxon>
        <taxon>Clostridium</taxon>
    </lineage>
</organism>
<protein>
    <submittedName>
        <fullName evidence="7">AAA family ATPase</fullName>
    </submittedName>
</protein>
<evidence type="ECO:0000256" key="5">
    <source>
        <dbReference type="PROSITE-ProRule" id="PRU00560"/>
    </source>
</evidence>
<feature type="binding site" evidence="5">
    <location>
        <begin position="193"/>
        <end position="200"/>
    </location>
    <ligand>
        <name>ATP</name>
        <dbReference type="ChEBI" id="CHEBI:30616"/>
    </ligand>
</feature>
<dbReference type="SUPFAM" id="SSF52540">
    <property type="entry name" value="P-loop containing nucleoside triphosphate hydrolases"/>
    <property type="match status" value="1"/>
</dbReference>
<dbReference type="InterPro" id="IPR039904">
    <property type="entry name" value="TRANK1"/>
</dbReference>